<name>A0A8H5AVG1_9AGAR</name>
<dbReference type="EMBL" id="JAACJK010000226">
    <property type="protein sequence ID" value="KAF5311476.1"/>
    <property type="molecule type" value="Genomic_DNA"/>
</dbReference>
<dbReference type="Proteomes" id="UP000541558">
    <property type="component" value="Unassembled WGS sequence"/>
</dbReference>
<organism evidence="1 2">
    <name type="scientific">Ephemerocybe angulata</name>
    <dbReference type="NCBI Taxonomy" id="980116"/>
    <lineage>
        <taxon>Eukaryota</taxon>
        <taxon>Fungi</taxon>
        <taxon>Dikarya</taxon>
        <taxon>Basidiomycota</taxon>
        <taxon>Agaricomycotina</taxon>
        <taxon>Agaricomycetes</taxon>
        <taxon>Agaricomycetidae</taxon>
        <taxon>Agaricales</taxon>
        <taxon>Agaricineae</taxon>
        <taxon>Psathyrellaceae</taxon>
        <taxon>Ephemerocybe</taxon>
    </lineage>
</organism>
<sequence>MEAEGMDRKTPNHKSLDSILFDIEALEAEVLHIEARLDQAGPGSKTELHQALQQLRSAITTAHIRYNEAHNSQLPLFKLPNEVLGAIFRLAQRNSWFDTLRENPGIDTQVRISHVCKHWRDISLSLLPLWSVFRYRFVKSLQHCVPLRRLEIYLERSKDYPLDLWFNLFFDGTFNNAKASVESSSWPQILKLLALILPHIHRIRELHITAPDGGINDFLSHLEKASAPALEFLTVVGEKKRELFKGSNWSPNVFLGGAPRLKYLRSDDAQFSRPPLQSIVQLRLEQRAESIRGSRAFSLSLLEEILTLPHLEILSMWGHFLSIEPVALAQARPKIEARKLTHLRCDGYLSLLPQYILSHVEAPALETITFSFFNFSETSPAGPPVNDFPSLHTLVLIGHTLLLGQNLDTDYAELTRLPWLLDLMAVTHRIKKLFFMNGANCGAPEFMYAVTAALSTVAASRITRSPLKSWADNLEEIVLDIPSIELNLDHYLQLTQGLPKLSVAKMNRMCMNKLDETRGSERWERMARVKAVEGFGLGGDHLGTPIIPVGWVSGPEWIEGDPDPFVSICPLNVCILSRPLLEHVVNKLPNNSRIEDLSLLDYVSWRTLRRRPDIGVEGSNIEDS</sequence>
<dbReference type="AlphaFoldDB" id="A0A8H5AVG1"/>
<evidence type="ECO:0000313" key="1">
    <source>
        <dbReference type="EMBL" id="KAF5311476.1"/>
    </source>
</evidence>
<gene>
    <name evidence="1" type="ORF">D9611_011631</name>
</gene>
<dbReference type="OrthoDB" id="2991445at2759"/>
<proteinExistence type="predicted"/>
<accession>A0A8H5AVG1</accession>
<evidence type="ECO:0008006" key="3">
    <source>
        <dbReference type="Google" id="ProtNLM"/>
    </source>
</evidence>
<protein>
    <recommendedName>
        <fullName evidence="3">F-box domain-containing protein</fullName>
    </recommendedName>
</protein>
<evidence type="ECO:0000313" key="2">
    <source>
        <dbReference type="Proteomes" id="UP000541558"/>
    </source>
</evidence>
<keyword evidence="2" id="KW-1185">Reference proteome</keyword>
<reference evidence="1 2" key="1">
    <citation type="journal article" date="2020" name="ISME J.">
        <title>Uncovering the hidden diversity of litter-decomposition mechanisms in mushroom-forming fungi.</title>
        <authorList>
            <person name="Floudas D."/>
            <person name="Bentzer J."/>
            <person name="Ahren D."/>
            <person name="Johansson T."/>
            <person name="Persson P."/>
            <person name="Tunlid A."/>
        </authorList>
    </citation>
    <scope>NUCLEOTIDE SEQUENCE [LARGE SCALE GENOMIC DNA]</scope>
    <source>
        <strain evidence="1 2">CBS 175.51</strain>
    </source>
</reference>
<dbReference type="Gene3D" id="1.20.1280.50">
    <property type="match status" value="1"/>
</dbReference>
<comment type="caution">
    <text evidence="1">The sequence shown here is derived from an EMBL/GenBank/DDBJ whole genome shotgun (WGS) entry which is preliminary data.</text>
</comment>